<evidence type="ECO:0008006" key="3">
    <source>
        <dbReference type="Google" id="ProtNLM"/>
    </source>
</evidence>
<dbReference type="EMBL" id="CADCWL010000152">
    <property type="protein sequence ID" value="CAA9572590.1"/>
    <property type="molecule type" value="Genomic_DNA"/>
</dbReference>
<evidence type="ECO:0000313" key="2">
    <source>
        <dbReference type="EMBL" id="CAA9572590.1"/>
    </source>
</evidence>
<proteinExistence type="predicted"/>
<gene>
    <name evidence="2" type="ORF">AVDCRST_MAG19-2949</name>
</gene>
<keyword evidence="1" id="KW-0732">Signal</keyword>
<reference evidence="2" key="1">
    <citation type="submission" date="2020-02" db="EMBL/GenBank/DDBJ databases">
        <authorList>
            <person name="Meier V. D."/>
        </authorList>
    </citation>
    <scope>NUCLEOTIDE SEQUENCE</scope>
    <source>
        <strain evidence="2">AVDCRST_MAG19</strain>
    </source>
</reference>
<name>A0A6J4VFZ1_9BACT</name>
<feature type="chain" id="PRO_5026693614" description="CHRD domain-containing protein" evidence="1">
    <location>
        <begin position="28"/>
        <end position="185"/>
    </location>
</feature>
<protein>
    <recommendedName>
        <fullName evidence="3">CHRD domain-containing protein</fullName>
    </recommendedName>
</protein>
<feature type="signal peptide" evidence="1">
    <location>
        <begin position="1"/>
        <end position="27"/>
    </location>
</feature>
<accession>A0A6J4VFZ1</accession>
<dbReference type="AlphaFoldDB" id="A0A6J4VFZ1"/>
<sequence length="185" mass="18544">MTPFRRRSIALAGPLLGLSLAAGGATAAHGPASGNAATRPVHVHEGTCGALIGPDFVLQLTDLEVPAGKALGGEVSVAAAEPVAVGFTILNASLDQLLAEPRAVDVHRSDEDEETFVACGEIAGPRGRDGGLAVALTEQGGSGFAGVAYLVPTVANRNQTAVSVLLAEPATDGAEDRGNEEAEDA</sequence>
<organism evidence="2">
    <name type="scientific">uncultured Thermomicrobiales bacterium</name>
    <dbReference type="NCBI Taxonomy" id="1645740"/>
    <lineage>
        <taxon>Bacteria</taxon>
        <taxon>Pseudomonadati</taxon>
        <taxon>Thermomicrobiota</taxon>
        <taxon>Thermomicrobia</taxon>
        <taxon>Thermomicrobiales</taxon>
        <taxon>environmental samples</taxon>
    </lineage>
</organism>
<evidence type="ECO:0000256" key="1">
    <source>
        <dbReference type="SAM" id="SignalP"/>
    </source>
</evidence>